<dbReference type="Pfam" id="PF01814">
    <property type="entry name" value="Hemerythrin"/>
    <property type="match status" value="1"/>
</dbReference>
<keyword evidence="3" id="KW-1185">Reference proteome</keyword>
<feature type="domain" description="Hemerythrin-like" evidence="1">
    <location>
        <begin position="13"/>
        <end position="121"/>
    </location>
</feature>
<organism evidence="2 3">
    <name type="scientific">Keguizhuia sedimenti</name>
    <dbReference type="NCBI Taxonomy" id="3064264"/>
    <lineage>
        <taxon>Bacteria</taxon>
        <taxon>Pseudomonadati</taxon>
        <taxon>Pseudomonadota</taxon>
        <taxon>Betaproteobacteria</taxon>
        <taxon>Burkholderiales</taxon>
        <taxon>Oxalobacteraceae</taxon>
        <taxon>Keguizhuia</taxon>
    </lineage>
</organism>
<proteinExistence type="predicted"/>
<name>A0ABU1BKR2_9BURK</name>
<dbReference type="InterPro" id="IPR012312">
    <property type="entry name" value="Hemerythrin-like"/>
</dbReference>
<comment type="caution">
    <text evidence="2">The sequence shown here is derived from an EMBL/GenBank/DDBJ whole genome shotgun (WGS) entry which is preliminary data.</text>
</comment>
<evidence type="ECO:0000259" key="1">
    <source>
        <dbReference type="Pfam" id="PF01814"/>
    </source>
</evidence>
<gene>
    <name evidence="2" type="ORF">Q8A64_04065</name>
</gene>
<evidence type="ECO:0000313" key="3">
    <source>
        <dbReference type="Proteomes" id="UP001225596"/>
    </source>
</evidence>
<accession>A0ABU1BKR2</accession>
<sequence>MASIHSFPIHGLKRCRQLFAEAENAVSSRQWDVAYACFALFKEAIGHRFSMEEEILFPAFEEIPGARETPAAAMRQEHDQMRVELDHLAKCLALKEQDLYLGHSEKLNFLMQRHINKEKTAFHVRADNVLSRKQATLFMPRTSG</sequence>
<dbReference type="RefSeq" id="WP_338435520.1">
    <property type="nucleotide sequence ID" value="NZ_JAUYVH010000002.1"/>
</dbReference>
<reference evidence="2 3" key="1">
    <citation type="submission" date="2023-08" db="EMBL/GenBank/DDBJ databases">
        <title>Oxalobacteraceae gen .nov., isolated from river sludge outside the plant.</title>
        <authorList>
            <person name="Zhao S.Y."/>
        </authorList>
    </citation>
    <scope>NUCLEOTIDE SEQUENCE [LARGE SCALE GENOMIC DNA]</scope>
    <source>
        <strain evidence="2 3">R-40</strain>
    </source>
</reference>
<dbReference type="Gene3D" id="1.20.120.520">
    <property type="entry name" value="nmb1532 protein domain like"/>
    <property type="match status" value="1"/>
</dbReference>
<protein>
    <submittedName>
        <fullName evidence="2">Hemerythrin domain-containing protein</fullName>
    </submittedName>
</protein>
<dbReference type="Proteomes" id="UP001225596">
    <property type="component" value="Unassembled WGS sequence"/>
</dbReference>
<dbReference type="EMBL" id="JAUYVH010000002">
    <property type="protein sequence ID" value="MDQ9169582.1"/>
    <property type="molecule type" value="Genomic_DNA"/>
</dbReference>
<evidence type="ECO:0000313" key="2">
    <source>
        <dbReference type="EMBL" id="MDQ9169582.1"/>
    </source>
</evidence>